<dbReference type="Proteomes" id="UP001500630">
    <property type="component" value="Unassembled WGS sequence"/>
</dbReference>
<comment type="caution">
    <text evidence="2">The sequence shown here is derived from an EMBL/GenBank/DDBJ whole genome shotgun (WGS) entry which is preliminary data.</text>
</comment>
<keyword evidence="3" id="KW-1185">Reference proteome</keyword>
<dbReference type="RefSeq" id="WP_345564845.1">
    <property type="nucleotide sequence ID" value="NZ_BAABDQ010000009.1"/>
</dbReference>
<dbReference type="EMBL" id="BAABDQ010000009">
    <property type="protein sequence ID" value="GAA3561320.1"/>
    <property type="molecule type" value="Genomic_DNA"/>
</dbReference>
<reference evidence="3" key="1">
    <citation type="journal article" date="2019" name="Int. J. Syst. Evol. Microbiol.">
        <title>The Global Catalogue of Microorganisms (GCM) 10K type strain sequencing project: providing services to taxonomists for standard genome sequencing and annotation.</title>
        <authorList>
            <consortium name="The Broad Institute Genomics Platform"/>
            <consortium name="The Broad Institute Genome Sequencing Center for Infectious Disease"/>
            <person name="Wu L."/>
            <person name="Ma J."/>
        </authorList>
    </citation>
    <scope>NUCLEOTIDE SEQUENCE [LARGE SCALE GENOMIC DNA]</scope>
    <source>
        <strain evidence="3">JCM 17326</strain>
    </source>
</reference>
<feature type="region of interest" description="Disordered" evidence="1">
    <location>
        <begin position="48"/>
        <end position="73"/>
    </location>
</feature>
<evidence type="ECO:0000256" key="1">
    <source>
        <dbReference type="SAM" id="MobiDB-lite"/>
    </source>
</evidence>
<gene>
    <name evidence="2" type="ORF">GCM10022419_047460</name>
</gene>
<sequence length="129" mass="13671">MTGVFEELMQVVIAGAVACGQVAFDLVSVDSTVARHGHAAGMTMDGEVGALEESAEQERTSTGDREAARSRAWPASETDRLCCPLSFVLASGPTRRQPPFRAVLERIKVILTIGRPRTHSGAVAADAMC</sequence>
<organism evidence="2 3">
    <name type="scientific">Nonomuraea rosea</name>
    <dbReference type="NCBI Taxonomy" id="638574"/>
    <lineage>
        <taxon>Bacteria</taxon>
        <taxon>Bacillati</taxon>
        <taxon>Actinomycetota</taxon>
        <taxon>Actinomycetes</taxon>
        <taxon>Streptosporangiales</taxon>
        <taxon>Streptosporangiaceae</taxon>
        <taxon>Nonomuraea</taxon>
    </lineage>
</organism>
<accession>A0ABP6X6Y1</accession>
<evidence type="ECO:0008006" key="4">
    <source>
        <dbReference type="Google" id="ProtNLM"/>
    </source>
</evidence>
<name>A0ABP6X6Y1_9ACTN</name>
<proteinExistence type="predicted"/>
<feature type="compositionally biased region" description="Basic and acidic residues" evidence="1">
    <location>
        <begin position="56"/>
        <end position="69"/>
    </location>
</feature>
<evidence type="ECO:0000313" key="3">
    <source>
        <dbReference type="Proteomes" id="UP001500630"/>
    </source>
</evidence>
<evidence type="ECO:0000313" key="2">
    <source>
        <dbReference type="EMBL" id="GAA3561320.1"/>
    </source>
</evidence>
<protein>
    <recommendedName>
        <fullName evidence="4">Transposase</fullName>
    </recommendedName>
</protein>